<evidence type="ECO:0000256" key="5">
    <source>
        <dbReference type="ARBA" id="ARBA00022692"/>
    </source>
</evidence>
<keyword evidence="8" id="KW-0732">Signal</keyword>
<dbReference type="GO" id="GO:0015288">
    <property type="term" value="F:porin activity"/>
    <property type="evidence" value="ECO:0007669"/>
    <property type="project" value="TreeGrafter"/>
</dbReference>
<evidence type="ECO:0000256" key="4">
    <source>
        <dbReference type="ARBA" id="ARBA00022452"/>
    </source>
</evidence>
<keyword evidence="5" id="KW-0812">Transmembrane</keyword>
<dbReference type="InterPro" id="IPR010130">
    <property type="entry name" value="T1SS_OMP_TolC"/>
</dbReference>
<dbReference type="PANTHER" id="PTHR30026">
    <property type="entry name" value="OUTER MEMBRANE PROTEIN TOLC"/>
    <property type="match status" value="1"/>
</dbReference>
<organism evidence="9 10">
    <name type="scientific">Candidatus Pantoea gossypiicola</name>
    <dbReference type="NCBI Taxonomy" id="2608008"/>
    <lineage>
        <taxon>Bacteria</taxon>
        <taxon>Pseudomonadati</taxon>
        <taxon>Pseudomonadota</taxon>
        <taxon>Gammaproteobacteria</taxon>
        <taxon>Enterobacterales</taxon>
        <taxon>Erwiniaceae</taxon>
        <taxon>Pantoea</taxon>
    </lineage>
</organism>
<dbReference type="GO" id="GO:0015562">
    <property type="term" value="F:efflux transmembrane transporter activity"/>
    <property type="evidence" value="ECO:0007669"/>
    <property type="project" value="InterPro"/>
</dbReference>
<comment type="caution">
    <text evidence="9">The sequence shown here is derived from an EMBL/GenBank/DDBJ whole genome shotgun (WGS) entry which is preliminary data.</text>
</comment>
<evidence type="ECO:0000313" key="9">
    <source>
        <dbReference type="EMBL" id="KAA6117917.1"/>
    </source>
</evidence>
<evidence type="ECO:0000256" key="2">
    <source>
        <dbReference type="ARBA" id="ARBA00007613"/>
    </source>
</evidence>
<evidence type="ECO:0000256" key="3">
    <source>
        <dbReference type="ARBA" id="ARBA00022448"/>
    </source>
</evidence>
<proteinExistence type="inferred from homology"/>
<dbReference type="PANTHER" id="PTHR30026:SF20">
    <property type="entry name" value="OUTER MEMBRANE PROTEIN TOLC"/>
    <property type="match status" value="1"/>
</dbReference>
<keyword evidence="4" id="KW-1134">Transmembrane beta strand</keyword>
<dbReference type="SUPFAM" id="SSF56954">
    <property type="entry name" value="Outer membrane efflux proteins (OEP)"/>
    <property type="match status" value="1"/>
</dbReference>
<comment type="subcellular location">
    <subcellularLocation>
        <location evidence="1">Cell outer membrane</location>
    </subcellularLocation>
</comment>
<evidence type="ECO:0000256" key="6">
    <source>
        <dbReference type="ARBA" id="ARBA00023136"/>
    </source>
</evidence>
<evidence type="ECO:0000256" key="1">
    <source>
        <dbReference type="ARBA" id="ARBA00004442"/>
    </source>
</evidence>
<accession>A0AB34CCI3</accession>
<dbReference type="EMBL" id="VWVM01000038">
    <property type="protein sequence ID" value="KAA6117917.1"/>
    <property type="molecule type" value="Genomic_DNA"/>
</dbReference>
<dbReference type="InterPro" id="IPR051906">
    <property type="entry name" value="TolC-like"/>
</dbReference>
<dbReference type="GO" id="GO:0009279">
    <property type="term" value="C:cell outer membrane"/>
    <property type="evidence" value="ECO:0007669"/>
    <property type="project" value="UniProtKB-SubCell"/>
</dbReference>
<keyword evidence="6" id="KW-0472">Membrane</keyword>
<dbReference type="InterPro" id="IPR003423">
    <property type="entry name" value="OMP_efflux"/>
</dbReference>
<reference evidence="9 10" key="1">
    <citation type="submission" date="2019-09" db="EMBL/GenBank/DDBJ databases">
        <title>Genomic diversity of phyloplane-associated Pantoea species in Pakistan cotton crop.</title>
        <authorList>
            <person name="Tufail M.R."/>
            <person name="Cook D.R."/>
        </authorList>
    </citation>
    <scope>NUCLEOTIDE SEQUENCE [LARGE SCALE GENOMIC DNA]</scope>
    <source>
        <strain evidence="9 10">B_8</strain>
    </source>
</reference>
<gene>
    <name evidence="9" type="primary">tolC</name>
    <name evidence="9" type="ORF">F3I20_23420</name>
</gene>
<name>A0AB34CCI3_9GAMM</name>
<protein>
    <submittedName>
        <fullName evidence="9">Outer membrane channel protein TolC</fullName>
    </submittedName>
</protein>
<keyword evidence="3" id="KW-0813">Transport</keyword>
<dbReference type="GO" id="GO:1990281">
    <property type="term" value="C:efflux pump complex"/>
    <property type="evidence" value="ECO:0007669"/>
    <property type="project" value="TreeGrafter"/>
</dbReference>
<dbReference type="NCBIfam" id="TIGR01844">
    <property type="entry name" value="type_I_sec_TolC"/>
    <property type="match status" value="1"/>
</dbReference>
<feature type="signal peptide" evidence="8">
    <location>
        <begin position="1"/>
        <end position="23"/>
    </location>
</feature>
<keyword evidence="7" id="KW-0998">Cell outer membrane</keyword>
<dbReference type="RefSeq" id="WP_150015765.1">
    <property type="nucleotide sequence ID" value="NZ_VWVM01000038.1"/>
</dbReference>
<dbReference type="Gene3D" id="1.20.1600.10">
    <property type="entry name" value="Outer membrane efflux proteins (OEP)"/>
    <property type="match status" value="1"/>
</dbReference>
<evidence type="ECO:0000256" key="8">
    <source>
        <dbReference type="SAM" id="SignalP"/>
    </source>
</evidence>
<evidence type="ECO:0000313" key="10">
    <source>
        <dbReference type="Proteomes" id="UP000324255"/>
    </source>
</evidence>
<dbReference type="Pfam" id="PF02321">
    <property type="entry name" value="OEP"/>
    <property type="match status" value="2"/>
</dbReference>
<evidence type="ECO:0000256" key="7">
    <source>
        <dbReference type="ARBA" id="ARBA00023237"/>
    </source>
</evidence>
<dbReference type="Proteomes" id="UP000324255">
    <property type="component" value="Unassembled WGS sequence"/>
</dbReference>
<dbReference type="InterPro" id="IPR058622">
    <property type="entry name" value="TolC"/>
</dbReference>
<keyword evidence="10" id="KW-1185">Reference proteome</keyword>
<feature type="chain" id="PRO_5044334092" evidence="8">
    <location>
        <begin position="24"/>
        <end position="445"/>
    </location>
</feature>
<dbReference type="AlphaFoldDB" id="A0AB34CCI3"/>
<comment type="similarity">
    <text evidence="2">Belongs to the outer membrane factor (OMF) (TC 1.B.17) family.</text>
</comment>
<sequence length="445" mass="48436">MFGKFTLWLAGLCLAGLGTYVHAENLMQVYQAAQLTSPDLRVATADNDAAGEEIKIARSALLPQLSLSGSSGWTEGARENAGAHSRSSGGTLSLSQTLFNMSSWQALTLQEKQADLRKVTYWSTQQSLILDVATAYFNVLKSVDTLSYTEAEKNSVCRLLEQTTLKFQAGSLAVTDMQNVRAQYDQVLSTEVSAQNEVNNSAEALREASGLNWKHLAALNTEHFKANKVSDVKGLLKQAENHSLRLWSSRLSREIAKAEIETAQTGHMPTISLNASIGISGNRSSYDEHFGKSISGSNQVSVSLSLPLYSGGGVSARVKQAEYDLISASEQEEGVHRNIMKSIRSAFNNINSAVTSIKANEQAVKSAQASQEATLNGYQAGTRTMLDVLDATTTVYRAQRSLSEARYNYLLARLTLKKEQGILSIADLRACNDFLGKEKDIPFSE</sequence>
<dbReference type="NCBIfam" id="NF007002">
    <property type="entry name" value="PRK09465.1"/>
    <property type="match status" value="1"/>
</dbReference>